<dbReference type="Proteomes" id="UP000628840">
    <property type="component" value="Unassembled WGS sequence"/>
</dbReference>
<comment type="subunit">
    <text evidence="3">Homotrimer.</text>
</comment>
<dbReference type="InterPro" id="IPR013785">
    <property type="entry name" value="Aldolase_TIM"/>
</dbReference>
<evidence type="ECO:0000313" key="6">
    <source>
        <dbReference type="EMBL" id="GGL27505.1"/>
    </source>
</evidence>
<dbReference type="NCBIfam" id="TIGR01182">
    <property type="entry name" value="eda"/>
    <property type="match status" value="1"/>
</dbReference>
<gene>
    <name evidence="6" type="ORF">GCM10009037_08830</name>
</gene>
<evidence type="ECO:0000256" key="5">
    <source>
        <dbReference type="ARBA" id="ARBA00023277"/>
    </source>
</evidence>
<dbReference type="EMBL" id="BMPF01000001">
    <property type="protein sequence ID" value="GGL27505.1"/>
    <property type="molecule type" value="Genomic_DNA"/>
</dbReference>
<organism evidence="6 7">
    <name type="scientific">Halarchaeum grantii</name>
    <dbReference type="NCBI Taxonomy" id="1193105"/>
    <lineage>
        <taxon>Archaea</taxon>
        <taxon>Methanobacteriati</taxon>
        <taxon>Methanobacteriota</taxon>
        <taxon>Stenosarchaea group</taxon>
        <taxon>Halobacteria</taxon>
        <taxon>Halobacteriales</taxon>
        <taxon>Halobacteriaceae</taxon>
    </lineage>
</organism>
<dbReference type="RefSeq" id="WP_188879543.1">
    <property type="nucleotide sequence ID" value="NZ_BMPF01000001.1"/>
</dbReference>
<dbReference type="GO" id="GO:0016829">
    <property type="term" value="F:lyase activity"/>
    <property type="evidence" value="ECO:0007669"/>
    <property type="project" value="UniProtKB-KW"/>
</dbReference>
<dbReference type="PANTHER" id="PTHR30246:SF1">
    <property type="entry name" value="2-DEHYDRO-3-DEOXY-6-PHOSPHOGALACTONATE ALDOLASE-RELATED"/>
    <property type="match status" value="1"/>
</dbReference>
<keyword evidence="7" id="KW-1185">Reference proteome</keyword>
<proteinExistence type="inferred from homology"/>
<comment type="similarity">
    <text evidence="2">Belongs to the KHG/KDPG aldolase family.</text>
</comment>
<dbReference type="CDD" id="cd00452">
    <property type="entry name" value="KDPG_aldolase"/>
    <property type="match status" value="1"/>
</dbReference>
<dbReference type="OrthoDB" id="184672at2157"/>
<dbReference type="PANTHER" id="PTHR30246">
    <property type="entry name" value="2-KETO-3-DEOXY-6-PHOSPHOGLUCONATE ALDOLASE"/>
    <property type="match status" value="1"/>
</dbReference>
<keyword evidence="5" id="KW-0119">Carbohydrate metabolism</keyword>
<dbReference type="Gene3D" id="3.20.20.70">
    <property type="entry name" value="Aldolase class I"/>
    <property type="match status" value="1"/>
</dbReference>
<evidence type="ECO:0000256" key="3">
    <source>
        <dbReference type="ARBA" id="ARBA00011233"/>
    </source>
</evidence>
<dbReference type="AlphaFoldDB" id="A0A830F7H0"/>
<evidence type="ECO:0000256" key="2">
    <source>
        <dbReference type="ARBA" id="ARBA00006906"/>
    </source>
</evidence>
<protein>
    <submittedName>
        <fullName evidence="6">2-dehydro-3-deoxy-phosphogluconate aldolase</fullName>
    </submittedName>
</protein>
<evidence type="ECO:0000256" key="1">
    <source>
        <dbReference type="ARBA" id="ARBA00004761"/>
    </source>
</evidence>
<comment type="pathway">
    <text evidence="1">Carbohydrate acid metabolism.</text>
</comment>
<evidence type="ECO:0000313" key="7">
    <source>
        <dbReference type="Proteomes" id="UP000628840"/>
    </source>
</evidence>
<evidence type="ECO:0000256" key="4">
    <source>
        <dbReference type="ARBA" id="ARBA00023239"/>
    </source>
</evidence>
<sequence length="217" mass="22031">MSSHPTLQELTDCGVVAVMRGLDPETLVETGDALREGGVTTIEVTADSPGAIEGIRELADHFEGTEVHVGAGTVIDEETANAALRAGAQFVVSPSLHEEVIETCSRYGVVCAPGVMTPTEAVTAYEAGADVVKVFPAKTVGPSHVGAIKGPLGQIPIIPTGGVGPSNAQEYVEAGAVAVGAGGSLIDEDAIERGDFEVITENAEELVAAVEAGRGAE</sequence>
<comment type="caution">
    <text evidence="6">The sequence shown here is derived from an EMBL/GenBank/DDBJ whole genome shotgun (WGS) entry which is preliminary data.</text>
</comment>
<reference evidence="6 7" key="1">
    <citation type="journal article" date="2019" name="Int. J. Syst. Evol. Microbiol.">
        <title>The Global Catalogue of Microorganisms (GCM) 10K type strain sequencing project: providing services to taxonomists for standard genome sequencing and annotation.</title>
        <authorList>
            <consortium name="The Broad Institute Genomics Platform"/>
            <consortium name="The Broad Institute Genome Sequencing Center for Infectious Disease"/>
            <person name="Wu L."/>
            <person name="Ma J."/>
        </authorList>
    </citation>
    <scope>NUCLEOTIDE SEQUENCE [LARGE SCALE GENOMIC DNA]</scope>
    <source>
        <strain evidence="6 7">JCM 19585</strain>
    </source>
</reference>
<accession>A0A830F7H0</accession>
<keyword evidence="4" id="KW-0456">Lyase</keyword>
<dbReference type="SUPFAM" id="SSF51569">
    <property type="entry name" value="Aldolase"/>
    <property type="match status" value="1"/>
</dbReference>
<dbReference type="InterPro" id="IPR000887">
    <property type="entry name" value="Aldlse_KDPG_KHG"/>
</dbReference>
<dbReference type="Pfam" id="PF01081">
    <property type="entry name" value="Aldolase"/>
    <property type="match status" value="1"/>
</dbReference>
<name>A0A830F7H0_9EURY</name>